<dbReference type="Gene3D" id="1.10.287.950">
    <property type="entry name" value="Methyl-accepting chemotaxis protein"/>
    <property type="match status" value="1"/>
</dbReference>
<gene>
    <name evidence="15" type="ORF">CON65_09745</name>
</gene>
<dbReference type="Pfam" id="PF00015">
    <property type="entry name" value="MCPsignal"/>
    <property type="match status" value="1"/>
</dbReference>
<organism evidence="15 16">
    <name type="scientific">Bacillus pseudomycoides</name>
    <dbReference type="NCBI Taxonomy" id="64104"/>
    <lineage>
        <taxon>Bacteria</taxon>
        <taxon>Bacillati</taxon>
        <taxon>Bacillota</taxon>
        <taxon>Bacilli</taxon>
        <taxon>Bacillales</taxon>
        <taxon>Bacillaceae</taxon>
        <taxon>Bacillus</taxon>
        <taxon>Bacillus cereus group</taxon>
    </lineage>
</organism>
<dbReference type="Gene3D" id="3.30.450.20">
    <property type="entry name" value="PAS domain"/>
    <property type="match status" value="2"/>
</dbReference>
<evidence type="ECO:0000313" key="15">
    <source>
        <dbReference type="EMBL" id="PED82809.1"/>
    </source>
</evidence>
<evidence type="ECO:0000256" key="3">
    <source>
        <dbReference type="ARBA" id="ARBA00022481"/>
    </source>
</evidence>
<evidence type="ECO:0000256" key="6">
    <source>
        <dbReference type="ARBA" id="ARBA00022989"/>
    </source>
</evidence>
<feature type="domain" description="Methyl-accepting transducer" evidence="13">
    <location>
        <begin position="378"/>
        <end position="635"/>
    </location>
</feature>
<comment type="caution">
    <text evidence="15">The sequence shown here is derived from an EMBL/GenBank/DDBJ whole genome shotgun (WGS) entry which is preliminary data.</text>
</comment>
<dbReference type="CDD" id="cd06225">
    <property type="entry name" value="HAMP"/>
    <property type="match status" value="1"/>
</dbReference>
<keyword evidence="6 12" id="KW-1133">Transmembrane helix</keyword>
<feature type="transmembrane region" description="Helical" evidence="12">
    <location>
        <begin position="7"/>
        <end position="29"/>
    </location>
</feature>
<evidence type="ECO:0000256" key="4">
    <source>
        <dbReference type="ARBA" id="ARBA00022500"/>
    </source>
</evidence>
<reference evidence="15 16" key="1">
    <citation type="submission" date="2017-09" db="EMBL/GenBank/DDBJ databases">
        <title>Large-scale bioinformatics analysis of Bacillus genomes uncovers conserved roles of natural products in bacterial physiology.</title>
        <authorList>
            <consortium name="Agbiome Team Llc"/>
            <person name="Bleich R.M."/>
            <person name="Grubbs K.J."/>
            <person name="Santa Maria K.C."/>
            <person name="Allen S.E."/>
            <person name="Farag S."/>
            <person name="Shank E.A."/>
            <person name="Bowers A."/>
        </authorList>
    </citation>
    <scope>NUCLEOTIDE SEQUENCE [LARGE SCALE GENOMIC DNA]</scope>
    <source>
        <strain evidence="15 16">AFS092012</strain>
    </source>
</reference>
<comment type="subcellular location">
    <subcellularLocation>
        <location evidence="1">Cell membrane</location>
        <topology evidence="1">Multi-pass membrane protein</topology>
    </subcellularLocation>
</comment>
<dbReference type="PANTHER" id="PTHR32089:SF114">
    <property type="entry name" value="METHYL-ACCEPTING CHEMOTAXIS PROTEIN MCPB"/>
    <property type="match status" value="1"/>
</dbReference>
<dbReference type="SUPFAM" id="SSF103190">
    <property type="entry name" value="Sensory domain-like"/>
    <property type="match status" value="1"/>
</dbReference>
<feature type="coiled-coil region" evidence="11">
    <location>
        <begin position="638"/>
        <end position="665"/>
    </location>
</feature>
<proteinExistence type="inferred from homology"/>
<keyword evidence="3" id="KW-0488">Methylation</keyword>
<keyword evidence="11" id="KW-0175">Coiled coil</keyword>
<dbReference type="GO" id="GO:0007165">
    <property type="term" value="P:signal transduction"/>
    <property type="evidence" value="ECO:0007669"/>
    <property type="project" value="UniProtKB-KW"/>
</dbReference>
<keyword evidence="5 12" id="KW-0812">Transmembrane</keyword>
<evidence type="ECO:0000259" key="13">
    <source>
        <dbReference type="PROSITE" id="PS50111"/>
    </source>
</evidence>
<dbReference type="PROSITE" id="PS50885">
    <property type="entry name" value="HAMP"/>
    <property type="match status" value="1"/>
</dbReference>
<dbReference type="CDD" id="cd12912">
    <property type="entry name" value="PDC2_MCP_like"/>
    <property type="match status" value="1"/>
</dbReference>
<dbReference type="SUPFAM" id="SSF58104">
    <property type="entry name" value="Methyl-accepting chemotaxis protein (MCP) signaling domain"/>
    <property type="match status" value="1"/>
</dbReference>
<dbReference type="Pfam" id="PF02743">
    <property type="entry name" value="dCache_1"/>
    <property type="match status" value="1"/>
</dbReference>
<evidence type="ECO:0000256" key="8">
    <source>
        <dbReference type="ARBA" id="ARBA00023224"/>
    </source>
</evidence>
<evidence type="ECO:0000256" key="7">
    <source>
        <dbReference type="ARBA" id="ARBA00023136"/>
    </source>
</evidence>
<dbReference type="GO" id="GO:0006935">
    <property type="term" value="P:chemotaxis"/>
    <property type="evidence" value="ECO:0007669"/>
    <property type="project" value="UniProtKB-KW"/>
</dbReference>
<dbReference type="InterPro" id="IPR003660">
    <property type="entry name" value="HAMP_dom"/>
</dbReference>
<dbReference type="RefSeq" id="WP_097899865.1">
    <property type="nucleotide sequence ID" value="NZ_NVOR01000026.1"/>
</dbReference>
<protein>
    <submittedName>
        <fullName evidence="15">Methyl-accepting chemotaxis protein</fullName>
    </submittedName>
</protein>
<dbReference type="Pfam" id="PF00672">
    <property type="entry name" value="HAMP"/>
    <property type="match status" value="1"/>
</dbReference>
<comment type="similarity">
    <text evidence="9">Belongs to the methyl-accepting chemotaxis (MCP) protein family.</text>
</comment>
<keyword evidence="4" id="KW-0145">Chemotaxis</keyword>
<evidence type="ECO:0000256" key="11">
    <source>
        <dbReference type="SAM" id="Coils"/>
    </source>
</evidence>
<dbReference type="Gene3D" id="1.10.8.500">
    <property type="entry name" value="HAMP domain in histidine kinase"/>
    <property type="match status" value="1"/>
</dbReference>
<keyword evidence="2" id="KW-1003">Cell membrane</keyword>
<name>A0AA91ZTN8_9BACI</name>
<accession>A0AA91ZTN8</accession>
<evidence type="ECO:0000256" key="12">
    <source>
        <dbReference type="SAM" id="Phobius"/>
    </source>
</evidence>
<dbReference type="PROSITE" id="PS50111">
    <property type="entry name" value="CHEMOTAXIS_TRANSDUC_2"/>
    <property type="match status" value="1"/>
</dbReference>
<evidence type="ECO:0000313" key="16">
    <source>
        <dbReference type="Proteomes" id="UP000221020"/>
    </source>
</evidence>
<dbReference type="SMART" id="SM00283">
    <property type="entry name" value="MA"/>
    <property type="match status" value="1"/>
</dbReference>
<feature type="domain" description="HAMP" evidence="14">
    <location>
        <begin position="307"/>
        <end position="359"/>
    </location>
</feature>
<evidence type="ECO:0000256" key="9">
    <source>
        <dbReference type="ARBA" id="ARBA00029447"/>
    </source>
</evidence>
<dbReference type="CDD" id="cd18773">
    <property type="entry name" value="PDC1_HK_sensor"/>
    <property type="match status" value="1"/>
</dbReference>
<dbReference type="AlphaFoldDB" id="A0AA91ZTN8"/>
<evidence type="ECO:0000256" key="5">
    <source>
        <dbReference type="ARBA" id="ARBA00022692"/>
    </source>
</evidence>
<dbReference type="Proteomes" id="UP000221020">
    <property type="component" value="Unassembled WGS sequence"/>
</dbReference>
<dbReference type="SMART" id="SM00304">
    <property type="entry name" value="HAMP"/>
    <property type="match status" value="1"/>
</dbReference>
<sequence length="666" mass="73175">MLRSLRWKIAVVFSVLITMIFAILGTVVYQVQKEREASSLNQYSQNTMELVTEQLTAFIQGIEEDIGHYGSSDLIQGTLQDGVTPEKENVILKEFLQFKKNHPDILDLYIGTKDKKILSANIAEGGKVPEGYDPTSRPWYKEAEADTKSIHWGQPQYEIATGKLSVGVSKAIVAGDGSVLGVVAMDVSLGTIQKLLHNIQYSYNGEMFIVNDKNIALAYPEKVGKDVSKEPLIQSIKKDTTKFAVSTLKGKDVVVYSQPFDRMKWKIGMVYPKEAIDSVLIETRNAVIGMACASLLIAIVVSYLFSRRLARPLQLLTEHVQKVAEGDLTLQMKVTSKDEVGTLTTHFNYMIDQMNEMVSKIKRNVTTVQQSTHNLHYLTNETVAASKEVSGAMEDVTGGASTLANSVEEVSVQLENMTHSVGQMNESVGAIKEVTSKAEQASKQGLNTMRHLVHTRGESSSIVTNTEEASSKLEHRVQSIQSVVALIKGISDQTNLLALNASIEAARAGEQGKGFAVVAEEVRKLAEQSKEATEEITSMIGEVQLEVSRVLEVVSKLKGITDVQDQVTTEAETEFRTIMSVVNTIITSVEKIVLEVNNIGHEQEEITGIMQTIGGTSQESVAVSEEVNAATESQVVHLEKVSDTMKALSEEMKGLEKLVEQFKVEE</sequence>
<evidence type="ECO:0000256" key="1">
    <source>
        <dbReference type="ARBA" id="ARBA00004651"/>
    </source>
</evidence>
<dbReference type="InterPro" id="IPR004089">
    <property type="entry name" value="MCPsignal_dom"/>
</dbReference>
<dbReference type="InterPro" id="IPR033479">
    <property type="entry name" value="dCache_1"/>
</dbReference>
<dbReference type="PANTHER" id="PTHR32089">
    <property type="entry name" value="METHYL-ACCEPTING CHEMOTAXIS PROTEIN MCPB"/>
    <property type="match status" value="1"/>
</dbReference>
<dbReference type="GO" id="GO:0005886">
    <property type="term" value="C:plasma membrane"/>
    <property type="evidence" value="ECO:0007669"/>
    <property type="project" value="UniProtKB-SubCell"/>
</dbReference>
<evidence type="ECO:0000259" key="14">
    <source>
        <dbReference type="PROSITE" id="PS50885"/>
    </source>
</evidence>
<keyword evidence="7 12" id="KW-0472">Membrane</keyword>
<dbReference type="EMBL" id="NVOR01000026">
    <property type="protein sequence ID" value="PED82809.1"/>
    <property type="molecule type" value="Genomic_DNA"/>
</dbReference>
<evidence type="ECO:0000256" key="10">
    <source>
        <dbReference type="PROSITE-ProRule" id="PRU00284"/>
    </source>
</evidence>
<evidence type="ECO:0000256" key="2">
    <source>
        <dbReference type="ARBA" id="ARBA00022475"/>
    </source>
</evidence>
<dbReference type="InterPro" id="IPR029151">
    <property type="entry name" value="Sensor-like_sf"/>
</dbReference>
<keyword evidence="8 10" id="KW-0807">Transducer</keyword>